<dbReference type="InterPro" id="IPR050491">
    <property type="entry name" value="AmpC-like"/>
</dbReference>
<dbReference type="InterPro" id="IPR001466">
    <property type="entry name" value="Beta-lactam-related"/>
</dbReference>
<dbReference type="PANTHER" id="PTHR46825:SF7">
    <property type="entry name" value="D-ALANYL-D-ALANINE CARBOXYPEPTIDASE"/>
    <property type="match status" value="1"/>
</dbReference>
<organism evidence="3 4">
    <name type="scientific">Streptomyces lichenis</name>
    <dbReference type="NCBI Taxonomy" id="2306967"/>
    <lineage>
        <taxon>Bacteria</taxon>
        <taxon>Bacillati</taxon>
        <taxon>Actinomycetota</taxon>
        <taxon>Actinomycetes</taxon>
        <taxon>Kitasatosporales</taxon>
        <taxon>Streptomycetaceae</taxon>
        <taxon>Streptomyces</taxon>
    </lineage>
</organism>
<evidence type="ECO:0000313" key="3">
    <source>
        <dbReference type="EMBL" id="MCK8680814.1"/>
    </source>
</evidence>
<feature type="region of interest" description="Disordered" evidence="1">
    <location>
        <begin position="1"/>
        <end position="23"/>
    </location>
</feature>
<feature type="domain" description="Beta-lactamase-related" evidence="2">
    <location>
        <begin position="79"/>
        <end position="396"/>
    </location>
</feature>
<name>A0ABT0IHL1_9ACTN</name>
<evidence type="ECO:0000259" key="2">
    <source>
        <dbReference type="Pfam" id="PF00144"/>
    </source>
</evidence>
<dbReference type="RefSeq" id="WP_248636642.1">
    <property type="nucleotide sequence ID" value="NZ_JALPTH010000031.1"/>
</dbReference>
<dbReference type="EMBL" id="JALPTH010000031">
    <property type="protein sequence ID" value="MCK8680814.1"/>
    <property type="molecule type" value="Genomic_DNA"/>
</dbReference>
<gene>
    <name evidence="3" type="ORF">M1O15_26150</name>
</gene>
<keyword evidence="4" id="KW-1185">Reference proteome</keyword>
<dbReference type="Gene3D" id="3.40.710.10">
    <property type="entry name" value="DD-peptidase/beta-lactamase superfamily"/>
    <property type="match status" value="1"/>
</dbReference>
<comment type="caution">
    <text evidence="3">The sequence shown here is derived from an EMBL/GenBank/DDBJ whole genome shotgun (WGS) entry which is preliminary data.</text>
</comment>
<sequence>MLPPTRFRPPSGSLPSPSDPAVAGRFRRRGAVRGRSARPLALLTAAAAVAAALAAAPGTAAADRAGDPGRDAGLRGKLEQLVRTPGGPPGVIAVLQRDGERQVLTAGTAELGTGRPPRPGDRTRLASASKMYTGAVSLQLVEEGRLRLDDTLGRLLPRLPKAWSAVTLRQLLDHTSGLPDYTSDAGFVRLVVEDPRRRFDPRRLLDFVADEPLGFRPGTRYRYSNSDNIVVALIAEAVTGRPYEKLLAELVYRPLDLRETGLPGGYRLPEPYLHGYDVDPPAAPEDVSEVLSASGVWASGGIVATPRDFNRFVRGYVGGRLVSGTVREAQFTFRAGGASEPAGPGTNAAGLALFRYTTRCGAVYGHTGNFPGYTQFAAATRDGRRSLTFTISTQTNRTLKPELLAKVRAVQEDYVCALLR</sequence>
<accession>A0ABT0IHL1</accession>
<evidence type="ECO:0000313" key="4">
    <source>
        <dbReference type="Proteomes" id="UP001522868"/>
    </source>
</evidence>
<reference evidence="3 4" key="1">
    <citation type="submission" date="2022-04" db="EMBL/GenBank/DDBJ databases">
        <title>Streptomyces sp. nov. LCR6-01 isolated from Lichen of Dirinaria sp.</title>
        <authorList>
            <person name="Kanchanasin P."/>
            <person name="Tanasupawat S."/>
            <person name="Phongsopitanun W."/>
        </authorList>
    </citation>
    <scope>NUCLEOTIDE SEQUENCE [LARGE SCALE GENOMIC DNA]</scope>
    <source>
        <strain evidence="3 4">LCR6-01</strain>
    </source>
</reference>
<evidence type="ECO:0000256" key="1">
    <source>
        <dbReference type="SAM" id="MobiDB-lite"/>
    </source>
</evidence>
<dbReference type="PANTHER" id="PTHR46825">
    <property type="entry name" value="D-ALANYL-D-ALANINE-CARBOXYPEPTIDASE/ENDOPEPTIDASE AMPH"/>
    <property type="match status" value="1"/>
</dbReference>
<proteinExistence type="predicted"/>
<feature type="compositionally biased region" description="Low complexity" evidence="1">
    <location>
        <begin position="9"/>
        <end position="23"/>
    </location>
</feature>
<dbReference type="InterPro" id="IPR012338">
    <property type="entry name" value="Beta-lactam/transpept-like"/>
</dbReference>
<protein>
    <submittedName>
        <fullName evidence="3">Beta-lactamase family protein</fullName>
    </submittedName>
</protein>
<dbReference type="Proteomes" id="UP001522868">
    <property type="component" value="Unassembled WGS sequence"/>
</dbReference>
<dbReference type="Pfam" id="PF00144">
    <property type="entry name" value="Beta-lactamase"/>
    <property type="match status" value="1"/>
</dbReference>
<dbReference type="SUPFAM" id="SSF56601">
    <property type="entry name" value="beta-lactamase/transpeptidase-like"/>
    <property type="match status" value="1"/>
</dbReference>